<name>A0ABQ3GA08_9BURK</name>
<organism evidence="1 2">
    <name type="scientific">Pseudorhodoferax aquiterrae</name>
    <dbReference type="NCBI Taxonomy" id="747304"/>
    <lineage>
        <taxon>Bacteria</taxon>
        <taxon>Pseudomonadati</taxon>
        <taxon>Pseudomonadota</taxon>
        <taxon>Betaproteobacteria</taxon>
        <taxon>Burkholderiales</taxon>
        <taxon>Comamonadaceae</taxon>
    </lineage>
</organism>
<accession>A0ABQ3GA08</accession>
<dbReference type="Proteomes" id="UP000626210">
    <property type="component" value="Unassembled WGS sequence"/>
</dbReference>
<sequence>MMNFSLWMALAYAQSERMSRLMLWPLWPCAAAARPGPQAAEPQER</sequence>
<reference evidence="2" key="1">
    <citation type="journal article" date="2019" name="Int. J. Syst. Evol. Microbiol.">
        <title>The Global Catalogue of Microorganisms (GCM) 10K type strain sequencing project: providing services to taxonomists for standard genome sequencing and annotation.</title>
        <authorList>
            <consortium name="The Broad Institute Genomics Platform"/>
            <consortium name="The Broad Institute Genome Sequencing Center for Infectious Disease"/>
            <person name="Wu L."/>
            <person name="Ma J."/>
        </authorList>
    </citation>
    <scope>NUCLEOTIDE SEQUENCE [LARGE SCALE GENOMIC DNA]</scope>
    <source>
        <strain evidence="2">KCTC 23314</strain>
    </source>
</reference>
<comment type="caution">
    <text evidence="1">The sequence shown here is derived from an EMBL/GenBank/DDBJ whole genome shotgun (WGS) entry which is preliminary data.</text>
</comment>
<evidence type="ECO:0000313" key="1">
    <source>
        <dbReference type="EMBL" id="GHC99293.1"/>
    </source>
</evidence>
<protein>
    <submittedName>
        <fullName evidence="1">Uncharacterized protein</fullName>
    </submittedName>
</protein>
<keyword evidence="2" id="KW-1185">Reference proteome</keyword>
<proteinExistence type="predicted"/>
<evidence type="ECO:0000313" key="2">
    <source>
        <dbReference type="Proteomes" id="UP000626210"/>
    </source>
</evidence>
<dbReference type="EMBL" id="BMYK01000028">
    <property type="protein sequence ID" value="GHC99293.1"/>
    <property type="molecule type" value="Genomic_DNA"/>
</dbReference>
<gene>
    <name evidence="1" type="ORF">GCM10007320_55760</name>
</gene>